<evidence type="ECO:0000313" key="1">
    <source>
        <dbReference type="EMBL" id="THC91165.1"/>
    </source>
</evidence>
<organism evidence="1 2">
    <name type="scientific">Aspergillus tanneri</name>
    <dbReference type="NCBI Taxonomy" id="1220188"/>
    <lineage>
        <taxon>Eukaryota</taxon>
        <taxon>Fungi</taxon>
        <taxon>Dikarya</taxon>
        <taxon>Ascomycota</taxon>
        <taxon>Pezizomycotina</taxon>
        <taxon>Eurotiomycetes</taxon>
        <taxon>Eurotiomycetidae</taxon>
        <taxon>Eurotiales</taxon>
        <taxon>Aspergillaceae</taxon>
        <taxon>Aspergillus</taxon>
        <taxon>Aspergillus subgen. Circumdati</taxon>
    </lineage>
</organism>
<dbReference type="EMBL" id="SOSA01000441">
    <property type="protein sequence ID" value="THC91165.1"/>
    <property type="molecule type" value="Genomic_DNA"/>
</dbReference>
<reference evidence="1 2" key="1">
    <citation type="submission" date="2019-03" db="EMBL/GenBank/DDBJ databases">
        <title>The genome sequence of a newly discovered highly antifungal drug resistant Aspergillus species, Aspergillus tanneri NIH 1004.</title>
        <authorList>
            <person name="Mounaud S."/>
            <person name="Singh I."/>
            <person name="Joardar V."/>
            <person name="Pakala S."/>
            <person name="Pakala S."/>
            <person name="Venepally P."/>
            <person name="Hoover J."/>
            <person name="Nierman W."/>
            <person name="Chung J."/>
            <person name="Losada L."/>
        </authorList>
    </citation>
    <scope>NUCLEOTIDE SEQUENCE [LARGE SCALE GENOMIC DNA]</scope>
    <source>
        <strain evidence="1 2">NIH1004</strain>
    </source>
</reference>
<gene>
    <name evidence="1" type="ORF">EYZ11_009378</name>
</gene>
<accession>A0A4S3J8H4</accession>
<evidence type="ECO:0000313" key="2">
    <source>
        <dbReference type="Proteomes" id="UP000308092"/>
    </source>
</evidence>
<sequence length="102" mass="11695">MASWKGRRRTPVSSDEKYFRQPWSLGLSIVWSSAPRDPDCRFDPGKLEVAMAMGRLLANLVRSRDLGGPRQRDHGQITNLHVKKPHLQVFKREMEPLNAVSE</sequence>
<dbReference type="Proteomes" id="UP000308092">
    <property type="component" value="Unassembled WGS sequence"/>
</dbReference>
<name>A0A4S3J8H4_9EURO</name>
<keyword evidence="2" id="KW-1185">Reference proteome</keyword>
<dbReference type="VEuPathDB" id="FungiDB:EYZ11_009378"/>
<dbReference type="AlphaFoldDB" id="A0A4S3J8H4"/>
<comment type="caution">
    <text evidence="1">The sequence shown here is derived from an EMBL/GenBank/DDBJ whole genome shotgun (WGS) entry which is preliminary data.</text>
</comment>
<protein>
    <submittedName>
        <fullName evidence="1">Uncharacterized protein</fullName>
    </submittedName>
</protein>
<proteinExistence type="predicted"/>